<dbReference type="KEGG" id="bgt:106067823"/>
<evidence type="ECO:0000256" key="7">
    <source>
        <dbReference type="ARBA" id="ARBA00022824"/>
    </source>
</evidence>
<feature type="transmembrane region" description="Helical" evidence="16">
    <location>
        <begin position="159"/>
        <end position="179"/>
    </location>
</feature>
<evidence type="ECO:0000256" key="9">
    <source>
        <dbReference type="ARBA" id="ARBA00022989"/>
    </source>
</evidence>
<dbReference type="EC" id="4.2.1.134" evidence="4 16"/>
<dbReference type="EnsemblMetazoa" id="BGLB038025-RA">
    <property type="protein sequence ID" value="BGLB038025-PA"/>
    <property type="gene ID" value="BGLB038025"/>
</dbReference>
<evidence type="ECO:0000256" key="1">
    <source>
        <dbReference type="ARBA" id="ARBA00004477"/>
    </source>
</evidence>
<dbReference type="UniPathway" id="UPA00094"/>
<evidence type="ECO:0000259" key="17">
    <source>
        <dbReference type="PROSITE" id="PS51203"/>
    </source>
</evidence>
<dbReference type="InterPro" id="IPR007482">
    <property type="entry name" value="Tyr_Pase-like_PTPLA"/>
</dbReference>
<evidence type="ECO:0000256" key="6">
    <source>
        <dbReference type="ARBA" id="ARBA00022692"/>
    </source>
</evidence>
<dbReference type="EnsemblMetazoa" id="BGLB038025-RB">
    <property type="protein sequence ID" value="BGLB038025-PB"/>
    <property type="gene ID" value="BGLB038025"/>
</dbReference>
<keyword evidence="11 16" id="KW-0443">Lipid metabolism</keyword>
<keyword evidence="7 16" id="KW-0256">Endoplasmic reticulum</keyword>
<keyword evidence="10" id="KW-0175">Coiled coil</keyword>
<dbReference type="CDD" id="cd06465">
    <property type="entry name" value="p23_hB-ind1_like"/>
    <property type="match status" value="1"/>
</dbReference>
<reference evidence="18" key="2">
    <citation type="submission" date="2013-03" db="EMBL/GenBank/DDBJ databases">
        <title>Sequence assembly of the Biomphalaria glabrata genome version 4.3.</title>
        <authorList>
            <person name="Warren W."/>
            <person name="Wilson R.K."/>
            <person name="Hillier L.W."/>
            <person name="Minx P."/>
        </authorList>
    </citation>
    <scope>NUCLEOTIDE SEQUENCE</scope>
    <source>
        <strain evidence="18">BB02</strain>
    </source>
</reference>
<accession>A0A2C9M343</accession>
<feature type="transmembrane region" description="Helical" evidence="16">
    <location>
        <begin position="335"/>
        <end position="358"/>
    </location>
</feature>
<dbReference type="PANTHER" id="PTHR11035">
    <property type="entry name" value="VERY-LONG-CHAIN (3R)-3-HYDROXYACYL-COA DEHYDRATASE"/>
    <property type="match status" value="1"/>
</dbReference>
<keyword evidence="9 16" id="KW-1133">Transmembrane helix</keyword>
<dbReference type="Proteomes" id="UP000076420">
    <property type="component" value="Unassembled WGS sequence"/>
</dbReference>
<dbReference type="EnsemblMetazoa" id="BGLB038025-RC">
    <property type="protein sequence ID" value="BGLB038025-PC"/>
    <property type="gene ID" value="BGLB038025"/>
</dbReference>
<comment type="catalytic activity">
    <reaction evidence="16">
        <text>a very-long-chain (3R)-3-hydroxyacyl-CoA = a very-long-chain (2E)-enoyl-CoA + H2O</text>
        <dbReference type="Rhea" id="RHEA:45812"/>
        <dbReference type="ChEBI" id="CHEBI:15377"/>
        <dbReference type="ChEBI" id="CHEBI:83728"/>
        <dbReference type="ChEBI" id="CHEBI:85440"/>
        <dbReference type="EC" id="4.2.1.134"/>
    </reaction>
</comment>
<keyword evidence="12 16" id="KW-0472">Membrane</keyword>
<comment type="similarity">
    <text evidence="15">Belongs to the p23/wos2 family.</text>
</comment>
<dbReference type="Gene3D" id="2.60.40.790">
    <property type="match status" value="1"/>
</dbReference>
<sequence length="381" mass="44232">MSTSLSPFVYWGQTNAAISLKVDLRNVENVEVSLTEENLDFSAQGLGVKGVNLYNFHIDFYLPVDPKKSRYRKTDLAVEFQIEKSVAETWPRLTAEKLKLPWLKIDFDKFPSDDSEEKSDDDVSSMNMKQTNEEMLNKLTAELSSTDPMDIPSPKLTYLFTYNLIQFVGYAYVFVSLLYHHFKSDETAAAKQAAFEEVGTQMMFCQALSCMEIVHTIFKLVHSQVLTTIFQVTGRNFILFMLILQEPRLQISPLCWYLFLTWSCIEIIRYPFYMMQLVNFELKFLTWLRYSVWIILYPLGILIEATIVFQSITYFSETGFFSIALPNSVNFAFYFPYFLIVYLVAMCFGSSNNLKYLYIQRQKQLGKMSQVNGKSPKQKTS</sequence>
<evidence type="ECO:0000256" key="11">
    <source>
        <dbReference type="ARBA" id="ARBA00023098"/>
    </source>
</evidence>
<dbReference type="InterPro" id="IPR008978">
    <property type="entry name" value="HSP20-like_chaperone"/>
</dbReference>
<comment type="similarity">
    <text evidence="3 16">Belongs to the very long-chain fatty acids dehydratase HACD family.</text>
</comment>
<dbReference type="VEuPathDB" id="VectorBase:BGLB038025"/>
<dbReference type="EnsemblMetazoa" id="BGLB038025-RF">
    <property type="protein sequence ID" value="BGLB038025-PF"/>
    <property type="gene ID" value="BGLB038025"/>
</dbReference>
<keyword evidence="8 16" id="KW-0276">Fatty acid metabolism</keyword>
<evidence type="ECO:0000256" key="5">
    <source>
        <dbReference type="ARBA" id="ARBA00022516"/>
    </source>
</evidence>
<dbReference type="Pfam" id="PF04387">
    <property type="entry name" value="PTPLA"/>
    <property type="match status" value="1"/>
</dbReference>
<dbReference type="EnsemblMetazoa" id="BGLB038025-RD">
    <property type="protein sequence ID" value="BGLB038025-PD"/>
    <property type="gene ID" value="BGLB038025"/>
</dbReference>
<evidence type="ECO:0000256" key="15">
    <source>
        <dbReference type="ARBA" id="ARBA00025733"/>
    </source>
</evidence>
<dbReference type="AlphaFoldDB" id="A0A2C9M343"/>
<feature type="transmembrane region" description="Helical" evidence="16">
    <location>
        <begin position="294"/>
        <end position="315"/>
    </location>
</feature>
<dbReference type="InterPro" id="IPR007052">
    <property type="entry name" value="CS_dom"/>
</dbReference>
<dbReference type="SUPFAM" id="SSF49764">
    <property type="entry name" value="HSP20-like chaperones"/>
    <property type="match status" value="1"/>
</dbReference>
<evidence type="ECO:0000256" key="13">
    <source>
        <dbReference type="ARBA" id="ARBA00023160"/>
    </source>
</evidence>
<name>A0A2C9M343_BIOGL</name>
<keyword evidence="13 16" id="KW-0275">Fatty acid biosynthesis</keyword>
<dbReference type="PROSITE" id="PS51203">
    <property type="entry name" value="CS"/>
    <property type="match status" value="1"/>
</dbReference>
<evidence type="ECO:0000256" key="4">
    <source>
        <dbReference type="ARBA" id="ARBA00013122"/>
    </source>
</evidence>
<evidence type="ECO:0000256" key="8">
    <source>
        <dbReference type="ARBA" id="ARBA00022832"/>
    </source>
</evidence>
<evidence type="ECO:0000256" key="12">
    <source>
        <dbReference type="ARBA" id="ARBA00023136"/>
    </source>
</evidence>
<gene>
    <name evidence="18" type="primary">106067823</name>
</gene>
<protein>
    <recommendedName>
        <fullName evidence="4 16">Very-long-chain (3R)-3-hydroxyacyl-CoA dehydratase</fullName>
        <ecNumber evidence="4 16">4.2.1.134</ecNumber>
    </recommendedName>
</protein>
<reference evidence="18" key="3">
    <citation type="submission" date="2020-05" db="UniProtKB">
        <authorList>
            <consortium name="EnsemblMetazoa"/>
        </authorList>
    </citation>
    <scope>IDENTIFICATION</scope>
    <source>
        <strain evidence="18">BB02</strain>
    </source>
</reference>
<dbReference type="GO" id="GO:0102158">
    <property type="term" value="F:very-long-chain (3R)-3-hydroxyacyl-CoA dehydratase activity"/>
    <property type="evidence" value="ECO:0007669"/>
    <property type="project" value="UniProtKB-EC"/>
</dbReference>
<comment type="function">
    <text evidence="16">Catalyzes the third of the four reactions of the long-chain fatty acids elongation cycle. This endoplasmic reticulum-bound enzymatic process, allows the addition of two carbons to the chain of long- and very long-chain fatty acids/VLCFAs per cycle. This enzyme catalyzes the dehydration of the 3-hydroxyacyl-CoA intermediate into trans-2,3-enoyl-CoA, within each cycle of fatty acid elongation. Thereby, it participates to the production of VLCFAs of different chain lengths that are involved in multiple biological processes as precursors of membrane lipids and lipid mediators.</text>
</comment>
<dbReference type="PANTHER" id="PTHR11035:SF35">
    <property type="entry name" value="VERY-LONG-CHAIN (3R)-3-HYDROXYACYL-COA DEHYDRATASE"/>
    <property type="match status" value="1"/>
</dbReference>
<keyword evidence="14 16" id="KW-0456">Lyase</keyword>
<evidence type="ECO:0000256" key="14">
    <source>
        <dbReference type="ARBA" id="ARBA00023239"/>
    </source>
</evidence>
<comment type="subcellular location">
    <subcellularLocation>
        <location evidence="1 16">Endoplasmic reticulum membrane</location>
        <topology evidence="1 16">Multi-pass membrane protein</topology>
    </subcellularLocation>
</comment>
<comment type="pathway">
    <text evidence="2 16">Lipid metabolism; fatty acid biosynthesis.</text>
</comment>
<keyword evidence="5 16" id="KW-0444">Lipid biosynthesis</keyword>
<evidence type="ECO:0000313" key="19">
    <source>
        <dbReference type="Proteomes" id="UP000076420"/>
    </source>
</evidence>
<dbReference type="FunFam" id="2.60.40.790:FF:000013">
    <property type="entry name" value="Very-long-chain (3R)-3-hydroxyacyl-CoA dehydratase"/>
    <property type="match status" value="1"/>
</dbReference>
<dbReference type="VEuPathDB" id="VectorBase:BGLAX_033092"/>
<keyword evidence="6 16" id="KW-0812">Transmembrane</keyword>
<organism evidence="18 19">
    <name type="scientific">Biomphalaria glabrata</name>
    <name type="common">Bloodfluke planorb</name>
    <name type="synonym">Freshwater snail</name>
    <dbReference type="NCBI Taxonomy" id="6526"/>
    <lineage>
        <taxon>Eukaryota</taxon>
        <taxon>Metazoa</taxon>
        <taxon>Spiralia</taxon>
        <taxon>Lophotrochozoa</taxon>
        <taxon>Mollusca</taxon>
        <taxon>Gastropoda</taxon>
        <taxon>Heterobranchia</taxon>
        <taxon>Euthyneura</taxon>
        <taxon>Panpulmonata</taxon>
        <taxon>Hygrophila</taxon>
        <taxon>Lymnaeoidea</taxon>
        <taxon>Planorbidae</taxon>
        <taxon>Biomphalaria</taxon>
    </lineage>
</organism>
<reference evidence="18" key="1">
    <citation type="journal article" date="2004" name="J. Parasitol.">
        <title>The mitochondrial genome of Biomphalaria glabrata (Gastropoda: Basommatophora), intermediate host of Schistosoma mansoni.</title>
        <authorList>
            <person name="DeJong R.J."/>
            <person name="Emery A.M."/>
            <person name="Adema C.M."/>
        </authorList>
    </citation>
    <scope>NUCLEOTIDE SEQUENCE</scope>
    <source>
        <strain evidence="18">BB02</strain>
    </source>
</reference>
<proteinExistence type="inferred from homology"/>
<dbReference type="GO" id="GO:0005789">
    <property type="term" value="C:endoplasmic reticulum membrane"/>
    <property type="evidence" value="ECO:0007669"/>
    <property type="project" value="UniProtKB-SubCell"/>
</dbReference>
<evidence type="ECO:0000313" key="18">
    <source>
        <dbReference type="EnsemblMetazoa" id="BGLB038025-PB"/>
    </source>
</evidence>
<dbReference type="OrthoDB" id="2157530at2759"/>
<evidence type="ECO:0000256" key="3">
    <source>
        <dbReference type="ARBA" id="ARBA00007811"/>
    </source>
</evidence>
<feature type="domain" description="CS" evidence="17">
    <location>
        <begin position="4"/>
        <end position="94"/>
    </location>
</feature>
<evidence type="ECO:0000256" key="16">
    <source>
        <dbReference type="RuleBase" id="RU363109"/>
    </source>
</evidence>
<dbReference type="STRING" id="6526.A0A2C9M343"/>
<dbReference type="GO" id="GO:0030497">
    <property type="term" value="P:fatty acid elongation"/>
    <property type="evidence" value="ECO:0007669"/>
    <property type="project" value="TreeGrafter"/>
</dbReference>
<evidence type="ECO:0000256" key="10">
    <source>
        <dbReference type="ARBA" id="ARBA00023054"/>
    </source>
</evidence>
<dbReference type="GO" id="GO:0030148">
    <property type="term" value="P:sphingolipid biosynthetic process"/>
    <property type="evidence" value="ECO:0007669"/>
    <property type="project" value="TreeGrafter"/>
</dbReference>
<comment type="caution">
    <text evidence="16">Lacks conserved residue(s) required for the propagation of feature annotation.</text>
</comment>
<dbReference type="GO" id="GO:0042761">
    <property type="term" value="P:very long-chain fatty acid biosynthetic process"/>
    <property type="evidence" value="ECO:0007669"/>
    <property type="project" value="TreeGrafter"/>
</dbReference>
<evidence type="ECO:0000256" key="2">
    <source>
        <dbReference type="ARBA" id="ARBA00005194"/>
    </source>
</evidence>